<gene>
    <name evidence="3" type="ORF">AO356_21515</name>
</gene>
<proteinExistence type="inferred from homology"/>
<evidence type="ECO:0000313" key="3">
    <source>
        <dbReference type="EMBL" id="ALI09279.1"/>
    </source>
</evidence>
<reference evidence="4" key="1">
    <citation type="submission" date="2015-09" db="EMBL/GenBank/DDBJ databases">
        <title>Whole genome sequence of Pseudomonas fluorescens FW300-N2C3.</title>
        <authorList>
            <person name="Ray J."/>
            <person name="Melnyk R."/>
            <person name="Deutschbauer A."/>
        </authorList>
    </citation>
    <scope>NUCLEOTIDE SEQUENCE [LARGE SCALE GENOMIC DNA]</scope>
    <source>
        <strain evidence="4">FW300-N2C3</strain>
    </source>
</reference>
<dbReference type="SUPFAM" id="SSF143120">
    <property type="entry name" value="YefM-like"/>
    <property type="match status" value="1"/>
</dbReference>
<evidence type="ECO:0000256" key="2">
    <source>
        <dbReference type="RuleBase" id="RU362080"/>
    </source>
</evidence>
<sequence length="95" mass="10311">MQNILADVAVSVSELKKNPSSVLSNANGLPVAVLNHNRVMGYMVPANVYEAMVERLDELELVHLVKSRLDANETPVRVSLDDLIGEAEADIANGR</sequence>
<accession>A0A0N9WZ47</accession>
<dbReference type="Proteomes" id="UP000059425">
    <property type="component" value="Chromosome"/>
</dbReference>
<evidence type="ECO:0000256" key="1">
    <source>
        <dbReference type="ARBA" id="ARBA00009981"/>
    </source>
</evidence>
<name>A0A0N9WZ47_PSEFL</name>
<dbReference type="Pfam" id="PF02604">
    <property type="entry name" value="PhdYeFM_antitox"/>
    <property type="match status" value="1"/>
</dbReference>
<dbReference type="OrthoDB" id="5297687at2"/>
<dbReference type="RefSeq" id="WP_060741453.1">
    <property type="nucleotide sequence ID" value="NZ_CP012831.1"/>
</dbReference>
<evidence type="ECO:0000313" key="4">
    <source>
        <dbReference type="Proteomes" id="UP000059425"/>
    </source>
</evidence>
<organism evidence="3 4">
    <name type="scientific">Pseudomonas fluorescens</name>
    <dbReference type="NCBI Taxonomy" id="294"/>
    <lineage>
        <taxon>Bacteria</taxon>
        <taxon>Pseudomonadati</taxon>
        <taxon>Pseudomonadota</taxon>
        <taxon>Gammaproteobacteria</taxon>
        <taxon>Pseudomonadales</taxon>
        <taxon>Pseudomonadaceae</taxon>
        <taxon>Pseudomonas</taxon>
    </lineage>
</organism>
<reference evidence="3 4" key="2">
    <citation type="journal article" date="2018" name="Nature">
        <title>Mutant phenotypes for thousands of bacterial genes of unknown function.</title>
        <authorList>
            <person name="Price M.N."/>
            <person name="Wetmore K.M."/>
            <person name="Waters R.J."/>
            <person name="Callaghan M."/>
            <person name="Ray J."/>
            <person name="Liu H."/>
            <person name="Kuehl J.V."/>
            <person name="Melnyk R.A."/>
            <person name="Lamson J.S."/>
            <person name="Suh Y."/>
            <person name="Carlson H.K."/>
            <person name="Esquivel Z."/>
            <person name="Sadeeshkumar H."/>
            <person name="Chakraborty R."/>
            <person name="Zane G.M."/>
            <person name="Rubin B.E."/>
            <person name="Wall J.D."/>
            <person name="Visel A."/>
            <person name="Bristow J."/>
            <person name="Blow M.J."/>
            <person name="Arkin A.P."/>
            <person name="Deutschbauer A.M."/>
        </authorList>
    </citation>
    <scope>NUCLEOTIDE SEQUENCE [LARGE SCALE GENOMIC DNA]</scope>
    <source>
        <strain evidence="3 4">FW300-N2C3</strain>
    </source>
</reference>
<comment type="similarity">
    <text evidence="1 2">Belongs to the phD/YefM antitoxin family.</text>
</comment>
<dbReference type="InterPro" id="IPR036165">
    <property type="entry name" value="YefM-like_sf"/>
</dbReference>
<comment type="function">
    <text evidence="2">Antitoxin component of a type II toxin-antitoxin (TA) system.</text>
</comment>
<dbReference type="AlphaFoldDB" id="A0A0N9WZ47"/>
<protein>
    <recommendedName>
        <fullName evidence="2">Antitoxin</fullName>
    </recommendedName>
</protein>
<dbReference type="EMBL" id="CP012831">
    <property type="protein sequence ID" value="ALI09279.1"/>
    <property type="molecule type" value="Genomic_DNA"/>
</dbReference>
<dbReference type="InterPro" id="IPR006442">
    <property type="entry name" value="Antitoxin_Phd/YefM"/>
</dbReference>